<dbReference type="AlphaFoldDB" id="A0A931F998"/>
<evidence type="ECO:0000259" key="8">
    <source>
        <dbReference type="PROSITE" id="PS51202"/>
    </source>
</evidence>
<dbReference type="GO" id="GO:0005886">
    <property type="term" value="C:plasma membrane"/>
    <property type="evidence" value="ECO:0007669"/>
    <property type="project" value="TreeGrafter"/>
</dbReference>
<keyword evidence="6 7" id="KW-0472">Membrane</keyword>
<dbReference type="Pfam" id="PF02080">
    <property type="entry name" value="TrkA_C"/>
    <property type="match status" value="2"/>
</dbReference>
<name>A0A931F998_9FIRM</name>
<dbReference type="EMBL" id="JADPIE010000005">
    <property type="protein sequence ID" value="MBF8437353.1"/>
    <property type="molecule type" value="Genomic_DNA"/>
</dbReference>
<evidence type="ECO:0000256" key="3">
    <source>
        <dbReference type="ARBA" id="ARBA00022692"/>
    </source>
</evidence>
<dbReference type="SUPFAM" id="SSF116726">
    <property type="entry name" value="TrkA C-terminal domain-like"/>
    <property type="match status" value="2"/>
</dbReference>
<feature type="transmembrane region" description="Helical" evidence="7">
    <location>
        <begin position="91"/>
        <end position="115"/>
    </location>
</feature>
<feature type="transmembrane region" description="Helical" evidence="7">
    <location>
        <begin position="485"/>
        <end position="505"/>
    </location>
</feature>
<keyword evidence="5 7" id="KW-1133">Transmembrane helix</keyword>
<keyword evidence="10" id="KW-1185">Reference proteome</keyword>
<organism evidence="9 10">
    <name type="scientific">Halonatronomonas betaini</name>
    <dbReference type="NCBI Taxonomy" id="2778430"/>
    <lineage>
        <taxon>Bacteria</taxon>
        <taxon>Bacillati</taxon>
        <taxon>Bacillota</taxon>
        <taxon>Clostridia</taxon>
        <taxon>Halanaerobiales</taxon>
        <taxon>Halarsenatibacteraceae</taxon>
        <taxon>Halonatronomonas</taxon>
    </lineage>
</organism>
<evidence type="ECO:0000256" key="1">
    <source>
        <dbReference type="ARBA" id="ARBA00004141"/>
    </source>
</evidence>
<feature type="transmembrane region" description="Helical" evidence="7">
    <location>
        <begin position="169"/>
        <end position="189"/>
    </location>
</feature>
<dbReference type="GO" id="GO:0006813">
    <property type="term" value="P:potassium ion transport"/>
    <property type="evidence" value="ECO:0007669"/>
    <property type="project" value="InterPro"/>
</dbReference>
<feature type="domain" description="RCK C-terminal" evidence="8">
    <location>
        <begin position="205"/>
        <end position="289"/>
    </location>
</feature>
<dbReference type="InterPro" id="IPR036721">
    <property type="entry name" value="RCK_C_sf"/>
</dbReference>
<feature type="transmembrane region" description="Helical" evidence="7">
    <location>
        <begin position="525"/>
        <end position="547"/>
    </location>
</feature>
<dbReference type="Proteomes" id="UP000621436">
    <property type="component" value="Unassembled WGS sequence"/>
</dbReference>
<gene>
    <name evidence="9" type="ORF">I0Q91_09700</name>
</gene>
<dbReference type="InterPro" id="IPR051679">
    <property type="entry name" value="DASS-Related_Transporters"/>
</dbReference>
<feature type="transmembrane region" description="Helical" evidence="7">
    <location>
        <begin position="21"/>
        <end position="37"/>
    </location>
</feature>
<feature type="transmembrane region" description="Helical" evidence="7">
    <location>
        <begin position="446"/>
        <end position="465"/>
    </location>
</feature>
<dbReference type="InterPro" id="IPR006037">
    <property type="entry name" value="RCK_C"/>
</dbReference>
<dbReference type="Pfam" id="PF03600">
    <property type="entry name" value="CitMHS"/>
    <property type="match status" value="1"/>
</dbReference>
<comment type="caution">
    <text evidence="9">The sequence shown here is derived from an EMBL/GenBank/DDBJ whole genome shotgun (WGS) entry which is preliminary data.</text>
</comment>
<accession>A0A931F998</accession>
<feature type="transmembrane region" description="Helical" evidence="7">
    <location>
        <begin position="567"/>
        <end position="590"/>
    </location>
</feature>
<dbReference type="GO" id="GO:0008324">
    <property type="term" value="F:monoatomic cation transmembrane transporter activity"/>
    <property type="evidence" value="ECO:0007669"/>
    <property type="project" value="InterPro"/>
</dbReference>
<feature type="domain" description="RCK C-terminal" evidence="8">
    <location>
        <begin position="300"/>
        <end position="384"/>
    </location>
</feature>
<keyword evidence="2" id="KW-0813">Transport</keyword>
<protein>
    <submittedName>
        <fullName evidence="9">SLC13 family permease</fullName>
    </submittedName>
</protein>
<evidence type="ECO:0000256" key="7">
    <source>
        <dbReference type="SAM" id="Phobius"/>
    </source>
</evidence>
<dbReference type="PANTHER" id="PTHR43652">
    <property type="entry name" value="BASIC AMINO ACID ANTIPORTER YFCC-RELATED"/>
    <property type="match status" value="1"/>
</dbReference>
<keyword evidence="3 7" id="KW-0812">Transmembrane</keyword>
<keyword evidence="4" id="KW-0677">Repeat</keyword>
<dbReference type="PROSITE" id="PS51202">
    <property type="entry name" value="RCK_C"/>
    <property type="match status" value="2"/>
</dbReference>
<reference evidence="9" key="1">
    <citation type="submission" date="2020-11" db="EMBL/GenBank/DDBJ databases">
        <title>Halonatronomonas betainensis gen. nov., sp. nov. a novel haloalkaliphilic representative of the family Halanaerobiacae capable of betaine degradation.</title>
        <authorList>
            <person name="Boltyanskaya Y."/>
            <person name="Kevbrin V."/>
            <person name="Detkova E."/>
            <person name="Grouzdev D.S."/>
            <person name="Koziaeva V."/>
            <person name="Zhilina T."/>
        </authorList>
    </citation>
    <scope>NUCLEOTIDE SEQUENCE</scope>
    <source>
        <strain evidence="9">Z-7014</strain>
    </source>
</reference>
<dbReference type="Gene3D" id="3.30.70.1450">
    <property type="entry name" value="Regulator of K+ conductance, C-terminal domain"/>
    <property type="match status" value="2"/>
</dbReference>
<evidence type="ECO:0000256" key="2">
    <source>
        <dbReference type="ARBA" id="ARBA00022448"/>
    </source>
</evidence>
<comment type="subcellular location">
    <subcellularLocation>
        <location evidence="1">Membrane</location>
        <topology evidence="1">Multi-pass membrane protein</topology>
    </subcellularLocation>
</comment>
<feature type="transmembrane region" description="Helical" evidence="7">
    <location>
        <begin position="406"/>
        <end position="434"/>
    </location>
</feature>
<sequence>MLSIIGSMLVLFVWEPIRIDLIAILIPVVLVILRPWTGVDGETAISGFANSATITIMAMFILSEGIQNSGVIQLLKDKIIKLTGSSEARQVGVISAISGSVAGFLNNTPVVAVFIPMVTDLGRTTKVSPSKLLIPLSYASTMGGVLTLIGTSINLIASDISSDLIGRPFRFFEFTPLGIVVLLTGVIYFSTIGRKILPDRVKPEDDLVHEYEMDLFMAQVVVEKDSPLIGKSVKESLSKSELDMDLIMITRNGDEFIEPLEAKQIKAGDQLIIRSDRETLRKLIGRQGLKIVPEDLAVKESQLQKPTQGRKLVETVITNGSIFANQTLAEINFANRYDCSILAIRRGSELSHYKLDEMELKPGDVLLMLVNEQTLRRLRNRRDIIVAREMEKEDYTQEKIPITLGIMFGVIFLAVFEIIPISISALGGVLAMVLTGCVNPAKMYEAVNWEIIILVAGLIPLGAAMEATGTAEFLAGHILNLTGNLPPIIILAIFYLFTALITNLVSNRASIVIMLPVAVDAAVRLGVEPFSFIMAVTFAASTAYLTPIGNQVHLMVYGPGNYEFSDFFKVGFPLQIILTFVITIGIALIWGV</sequence>
<dbReference type="InterPro" id="IPR004680">
    <property type="entry name" value="Cit_transptr-like_dom"/>
</dbReference>
<dbReference type="RefSeq" id="WP_270454327.1">
    <property type="nucleotide sequence ID" value="NZ_JADPIE010000005.1"/>
</dbReference>
<evidence type="ECO:0000313" key="10">
    <source>
        <dbReference type="Proteomes" id="UP000621436"/>
    </source>
</evidence>
<evidence type="ECO:0000256" key="4">
    <source>
        <dbReference type="ARBA" id="ARBA00022737"/>
    </source>
</evidence>
<evidence type="ECO:0000313" key="9">
    <source>
        <dbReference type="EMBL" id="MBF8437353.1"/>
    </source>
</evidence>
<dbReference type="PANTHER" id="PTHR43652:SF2">
    <property type="entry name" value="BASIC AMINO ACID ANTIPORTER YFCC-RELATED"/>
    <property type="match status" value="1"/>
</dbReference>
<evidence type="ECO:0000256" key="5">
    <source>
        <dbReference type="ARBA" id="ARBA00022989"/>
    </source>
</evidence>
<feature type="transmembrane region" description="Helical" evidence="7">
    <location>
        <begin position="135"/>
        <end position="157"/>
    </location>
</feature>
<evidence type="ECO:0000256" key="6">
    <source>
        <dbReference type="ARBA" id="ARBA00023136"/>
    </source>
</evidence>
<proteinExistence type="predicted"/>